<feature type="binding site" evidence="5 9">
    <location>
        <position position="359"/>
    </location>
    <ligand>
        <name>substrate</name>
    </ligand>
</feature>
<dbReference type="InterPro" id="IPR022695">
    <property type="entry name" value="Histidinol_DH_monofunct"/>
</dbReference>
<feature type="binding site" evidence="5 10">
    <location>
        <position position="418"/>
    </location>
    <ligand>
        <name>Zn(2+)</name>
        <dbReference type="ChEBI" id="CHEBI:29105"/>
    </ligand>
</feature>
<dbReference type="GO" id="GO:0005829">
    <property type="term" value="C:cytosol"/>
    <property type="evidence" value="ECO:0007669"/>
    <property type="project" value="TreeGrafter"/>
</dbReference>
<keyword evidence="5 8" id="KW-0520">NAD</keyword>
<dbReference type="EC" id="1.1.1.23" evidence="5"/>
<feature type="binding site" evidence="5 10">
    <location>
        <position position="258"/>
    </location>
    <ligand>
        <name>Zn(2+)</name>
        <dbReference type="ChEBI" id="CHEBI:29105"/>
    </ligand>
</feature>
<keyword evidence="5" id="KW-0368">Histidine biosynthesis</keyword>
<dbReference type="PIRSF" id="PIRSF000099">
    <property type="entry name" value="Histidinol_dh"/>
    <property type="match status" value="1"/>
</dbReference>
<dbReference type="PANTHER" id="PTHR21256">
    <property type="entry name" value="HISTIDINOL DEHYDROGENASE HDH"/>
    <property type="match status" value="1"/>
</dbReference>
<comment type="caution">
    <text evidence="12">The sequence shown here is derived from an EMBL/GenBank/DDBJ whole genome shotgun (WGS) entry which is preliminary data.</text>
</comment>
<keyword evidence="4 5" id="KW-0560">Oxidoreductase</keyword>
<sequence length="431" mass="46573">MLSIYNDQSLSLGDTEQLFARPLNAERVETAVIPILNAVRQGGDEAVLAFTREFDGAHLRELNVSSEEIANACIDKSALSAIHTAIDTIRRYHEAVKPDVKRVFTAPGVCIERQYRPIQRVGLYIPGGNNTPLISSLLMQAIPAAIAGCPLRIVCTPPDRLGHINPHLLVAARLCGIDAVYKAGGAQAIAAMAYGTETIPRVDKLFGPGNRYVTEAKRLVSMEPAGPAIDMPAGPSEVMIMADDDANPDFVAADLLAQAEHGVDSQAILLCFSQTFAEQVNQSLIRQMQTLKRQAIISQSLKHSFALITASREQAIHWVNHYAPEHLIINCRDASDWTPHIQAAGTVFLGPLAAETLGDYVTGSNHVLPTNGYARHHNGLSTEDFLTRMTIQTIDPQGILAVGQAACVLASLEGLDAHANAVKMRLTTMEI</sequence>
<dbReference type="FunFam" id="3.40.50.1980:FF:000001">
    <property type="entry name" value="Histidinol dehydrogenase"/>
    <property type="match status" value="1"/>
</dbReference>
<dbReference type="InterPro" id="IPR001692">
    <property type="entry name" value="Histidinol_DH_CS"/>
</dbReference>
<gene>
    <name evidence="5 12" type="primary">hisD</name>
    <name evidence="12" type="ORF">Lery_1001</name>
</gene>
<comment type="pathway">
    <text evidence="5">Amino-acid biosynthesis; L-histidine biosynthesis; L-histidine from 5-phospho-alpha-D-ribose 1-diphosphate: step 9/9.</text>
</comment>
<feature type="binding site" evidence="5 9">
    <location>
        <position position="258"/>
    </location>
    <ligand>
        <name>substrate</name>
    </ligand>
</feature>
<dbReference type="NCBIfam" id="TIGR00069">
    <property type="entry name" value="hisD"/>
    <property type="match status" value="1"/>
</dbReference>
<feature type="active site" description="Proton acceptor" evidence="5 7">
    <location>
        <position position="325"/>
    </location>
</feature>
<dbReference type="STRING" id="448.Lery_1001"/>
<comment type="similarity">
    <text evidence="1 5 6 11">Belongs to the histidinol dehydrogenase family.</text>
</comment>
<evidence type="ECO:0000256" key="6">
    <source>
        <dbReference type="PIRNR" id="PIRNR000099"/>
    </source>
</evidence>
<dbReference type="PATRIC" id="fig|448.7.peg.1049"/>
<evidence type="ECO:0000256" key="8">
    <source>
        <dbReference type="PIRSR" id="PIRSR000099-2"/>
    </source>
</evidence>
<dbReference type="UniPathway" id="UPA00031">
    <property type="reaction ID" value="UER00014"/>
</dbReference>
<comment type="function">
    <text evidence="5">Catalyzes the sequential NAD-dependent oxidations of L-histidinol to L-histidinaldehyde and then to L-histidine.</text>
</comment>
<feature type="active site" description="Proton acceptor" evidence="5 7">
    <location>
        <position position="326"/>
    </location>
</feature>
<reference evidence="12 13" key="1">
    <citation type="submission" date="2015-11" db="EMBL/GenBank/DDBJ databases">
        <title>Genomic analysis of 38 Legionella species identifies large and diverse effector repertoires.</title>
        <authorList>
            <person name="Burstein D."/>
            <person name="Amaro F."/>
            <person name="Zusman T."/>
            <person name="Lifshitz Z."/>
            <person name="Cohen O."/>
            <person name="Gilbert J.A."/>
            <person name="Pupko T."/>
            <person name="Shuman H.A."/>
            <person name="Segal G."/>
        </authorList>
    </citation>
    <scope>NUCLEOTIDE SEQUENCE [LARGE SCALE GENOMIC DNA]</scope>
    <source>
        <strain evidence="12 13">SE-32A-C8</strain>
    </source>
</reference>
<keyword evidence="3 5" id="KW-0862">Zinc</keyword>
<evidence type="ECO:0000256" key="10">
    <source>
        <dbReference type="PIRSR" id="PIRSR000099-4"/>
    </source>
</evidence>
<evidence type="ECO:0000256" key="4">
    <source>
        <dbReference type="ARBA" id="ARBA00023002"/>
    </source>
</evidence>
<dbReference type="Proteomes" id="UP000054773">
    <property type="component" value="Unassembled WGS sequence"/>
</dbReference>
<feature type="binding site" evidence="5 8">
    <location>
        <position position="210"/>
    </location>
    <ligand>
        <name>NAD(+)</name>
        <dbReference type="ChEBI" id="CHEBI:57540"/>
    </ligand>
</feature>
<dbReference type="GO" id="GO:0051287">
    <property type="term" value="F:NAD binding"/>
    <property type="evidence" value="ECO:0007669"/>
    <property type="project" value="InterPro"/>
</dbReference>
<dbReference type="PRINTS" id="PR00083">
    <property type="entry name" value="HOLDHDRGNASE"/>
</dbReference>
<dbReference type="PROSITE" id="PS00611">
    <property type="entry name" value="HISOL_DEHYDROGENASE"/>
    <property type="match status" value="1"/>
</dbReference>
<keyword evidence="13" id="KW-1185">Reference proteome</keyword>
<dbReference type="CDD" id="cd06572">
    <property type="entry name" value="Histidinol_dh"/>
    <property type="match status" value="1"/>
</dbReference>
<evidence type="ECO:0000256" key="1">
    <source>
        <dbReference type="ARBA" id="ARBA00010178"/>
    </source>
</evidence>
<feature type="binding site" evidence="5 9">
    <location>
        <position position="326"/>
    </location>
    <ligand>
        <name>substrate</name>
    </ligand>
</feature>
<dbReference type="PANTHER" id="PTHR21256:SF2">
    <property type="entry name" value="HISTIDINE BIOSYNTHESIS TRIFUNCTIONAL PROTEIN"/>
    <property type="match status" value="1"/>
</dbReference>
<dbReference type="EMBL" id="LNYA01000023">
    <property type="protein sequence ID" value="KTC97947.1"/>
    <property type="molecule type" value="Genomic_DNA"/>
</dbReference>
<keyword evidence="5" id="KW-0028">Amino-acid biosynthesis</keyword>
<organism evidence="12 13">
    <name type="scientific">Legionella erythra</name>
    <dbReference type="NCBI Taxonomy" id="448"/>
    <lineage>
        <taxon>Bacteria</taxon>
        <taxon>Pseudomonadati</taxon>
        <taxon>Pseudomonadota</taxon>
        <taxon>Gammaproteobacteria</taxon>
        <taxon>Legionellales</taxon>
        <taxon>Legionellaceae</taxon>
        <taxon>Legionella</taxon>
    </lineage>
</organism>
<proteinExistence type="inferred from homology"/>
<feature type="binding site" evidence="5 8">
    <location>
        <position position="187"/>
    </location>
    <ligand>
        <name>NAD(+)</name>
        <dbReference type="ChEBI" id="CHEBI:57540"/>
    </ligand>
</feature>
<dbReference type="GO" id="GO:0004399">
    <property type="term" value="F:histidinol dehydrogenase activity"/>
    <property type="evidence" value="ECO:0007669"/>
    <property type="project" value="UniProtKB-UniRule"/>
</dbReference>
<evidence type="ECO:0000313" key="13">
    <source>
        <dbReference type="Proteomes" id="UP000054773"/>
    </source>
</evidence>
<feature type="binding site" evidence="5 9">
    <location>
        <position position="236"/>
    </location>
    <ligand>
        <name>substrate</name>
    </ligand>
</feature>
<feature type="binding site" evidence="5 8">
    <location>
        <position position="124"/>
    </location>
    <ligand>
        <name>NAD(+)</name>
        <dbReference type="ChEBI" id="CHEBI:57540"/>
    </ligand>
</feature>
<evidence type="ECO:0000256" key="2">
    <source>
        <dbReference type="ARBA" id="ARBA00022723"/>
    </source>
</evidence>
<name>A0A0W0TR57_LEGER</name>
<dbReference type="OrthoDB" id="9805269at2"/>
<dbReference type="SUPFAM" id="SSF53720">
    <property type="entry name" value="ALDH-like"/>
    <property type="match status" value="1"/>
</dbReference>
<evidence type="ECO:0000256" key="3">
    <source>
        <dbReference type="ARBA" id="ARBA00022833"/>
    </source>
</evidence>
<dbReference type="AlphaFoldDB" id="A0A0W0TR57"/>
<feature type="binding site" evidence="5 9">
    <location>
        <position position="418"/>
    </location>
    <ligand>
        <name>substrate</name>
    </ligand>
</feature>
<dbReference type="Gene3D" id="3.40.50.1980">
    <property type="entry name" value="Nitrogenase molybdenum iron protein domain"/>
    <property type="match status" value="2"/>
</dbReference>
<evidence type="ECO:0000256" key="11">
    <source>
        <dbReference type="RuleBase" id="RU004175"/>
    </source>
</evidence>
<accession>A0A0W0TR57</accession>
<evidence type="ECO:0000313" key="12">
    <source>
        <dbReference type="EMBL" id="KTC97947.1"/>
    </source>
</evidence>
<dbReference type="RefSeq" id="WP_058526167.1">
    <property type="nucleotide sequence ID" value="NZ_CAAAHY010000006.1"/>
</dbReference>
<comment type="cofactor">
    <cofactor evidence="5 10">
        <name>Zn(2+)</name>
        <dbReference type="ChEBI" id="CHEBI:29105"/>
    </cofactor>
    <text evidence="5 10">Binds 1 zinc ion per subunit.</text>
</comment>
<dbReference type="HAMAP" id="MF_01024">
    <property type="entry name" value="HisD"/>
    <property type="match status" value="1"/>
</dbReference>
<evidence type="ECO:0000256" key="9">
    <source>
        <dbReference type="PIRSR" id="PIRSR000099-3"/>
    </source>
</evidence>
<protein>
    <recommendedName>
        <fullName evidence="5">Histidinol dehydrogenase</fullName>
        <shortName evidence="5">HDH</shortName>
        <ecNumber evidence="5">1.1.1.23</ecNumber>
    </recommendedName>
</protein>
<dbReference type="Pfam" id="PF00815">
    <property type="entry name" value="Histidinol_dh"/>
    <property type="match status" value="1"/>
</dbReference>
<comment type="catalytic activity">
    <reaction evidence="5">
        <text>L-histidinol + 2 NAD(+) + H2O = L-histidine + 2 NADH + 3 H(+)</text>
        <dbReference type="Rhea" id="RHEA:20641"/>
        <dbReference type="ChEBI" id="CHEBI:15377"/>
        <dbReference type="ChEBI" id="CHEBI:15378"/>
        <dbReference type="ChEBI" id="CHEBI:57540"/>
        <dbReference type="ChEBI" id="CHEBI:57595"/>
        <dbReference type="ChEBI" id="CHEBI:57699"/>
        <dbReference type="ChEBI" id="CHEBI:57945"/>
        <dbReference type="EC" id="1.1.1.23"/>
    </reaction>
</comment>
<dbReference type="InterPro" id="IPR012131">
    <property type="entry name" value="Hstdl_DH"/>
</dbReference>
<feature type="binding site" evidence="5 10">
    <location>
        <position position="261"/>
    </location>
    <ligand>
        <name>Zn(2+)</name>
        <dbReference type="ChEBI" id="CHEBI:29105"/>
    </ligand>
</feature>
<dbReference type="GO" id="GO:0000105">
    <property type="term" value="P:L-histidine biosynthetic process"/>
    <property type="evidence" value="ECO:0007669"/>
    <property type="project" value="UniProtKB-UniRule"/>
</dbReference>
<evidence type="ECO:0000256" key="5">
    <source>
        <dbReference type="HAMAP-Rule" id="MF_01024"/>
    </source>
</evidence>
<evidence type="ECO:0000256" key="7">
    <source>
        <dbReference type="PIRSR" id="PIRSR000099-1"/>
    </source>
</evidence>
<keyword evidence="2 5" id="KW-0479">Metal-binding</keyword>
<feature type="binding site" evidence="5 9">
    <location>
        <position position="261"/>
    </location>
    <ligand>
        <name>substrate</name>
    </ligand>
</feature>
<dbReference type="Gene3D" id="1.20.5.1300">
    <property type="match status" value="1"/>
</dbReference>
<feature type="binding site" evidence="5 10">
    <location>
        <position position="359"/>
    </location>
    <ligand>
        <name>Zn(2+)</name>
        <dbReference type="ChEBI" id="CHEBI:29105"/>
    </ligand>
</feature>
<feature type="binding site" evidence="5 9">
    <location>
        <position position="413"/>
    </location>
    <ligand>
        <name>substrate</name>
    </ligand>
</feature>
<dbReference type="InterPro" id="IPR016161">
    <property type="entry name" value="Ald_DH/histidinol_DH"/>
</dbReference>
<dbReference type="GO" id="GO:0008270">
    <property type="term" value="F:zinc ion binding"/>
    <property type="evidence" value="ECO:0007669"/>
    <property type="project" value="UniProtKB-UniRule"/>
</dbReference>